<protein>
    <recommendedName>
        <fullName evidence="3">Phage tail protein</fullName>
    </recommendedName>
</protein>
<name>A0A7X5TTC9_9MICO</name>
<reference evidence="1 2" key="1">
    <citation type="submission" date="2020-02" db="EMBL/GenBank/DDBJ databases">
        <title>Sequencing the genomes of 1000 actinobacteria strains.</title>
        <authorList>
            <person name="Klenk H.-P."/>
        </authorList>
    </citation>
    <scope>NUCLEOTIDE SEQUENCE [LARGE SCALE GENOMIC DNA]</scope>
    <source>
        <strain evidence="1 2">DSM 27960</strain>
    </source>
</reference>
<dbReference type="AlphaFoldDB" id="A0A7X5TTC9"/>
<accession>A0A7X5TTC9</accession>
<organism evidence="1 2">
    <name type="scientific">Lysinibacter cavernae</name>
    <dbReference type="NCBI Taxonomy" id="1640652"/>
    <lineage>
        <taxon>Bacteria</taxon>
        <taxon>Bacillati</taxon>
        <taxon>Actinomycetota</taxon>
        <taxon>Actinomycetes</taxon>
        <taxon>Micrococcales</taxon>
        <taxon>Microbacteriaceae</taxon>
        <taxon>Lysinibacter</taxon>
    </lineage>
</organism>
<keyword evidence="2" id="KW-1185">Reference proteome</keyword>
<gene>
    <name evidence="1" type="ORF">FHX76_000420</name>
</gene>
<evidence type="ECO:0000313" key="1">
    <source>
        <dbReference type="EMBL" id="NIH52552.1"/>
    </source>
</evidence>
<dbReference type="Proteomes" id="UP000541033">
    <property type="component" value="Unassembled WGS sequence"/>
</dbReference>
<comment type="caution">
    <text evidence="1">The sequence shown here is derived from an EMBL/GenBank/DDBJ whole genome shotgun (WGS) entry which is preliminary data.</text>
</comment>
<sequence>MRVTLASARGVLDLVDGPHENRAPGPGLWGLEKDGLSGWYEPAAPRASSELIPQQHGSYWPAQLLLSPRILTIRGFRQDKSSAVAESIARDYLAALIVHDLTVHVQDAAGIRTVTGYQGSVPVFRHLNNHKSGFSLILTCPDPMKYGREATFSAVGGVITAENAGTAPSYPVFEVSGRVTSLTITQGFRTIRWAGDAVGLRIDTRSGTATSNGVEVGGLIDDVVTALPPGRHALTVSATAGAQVSMKVRPAWY</sequence>
<evidence type="ECO:0000313" key="2">
    <source>
        <dbReference type="Proteomes" id="UP000541033"/>
    </source>
</evidence>
<proteinExistence type="predicted"/>
<dbReference type="RefSeq" id="WP_167147265.1">
    <property type="nucleotide sequence ID" value="NZ_JAAMOX010000001.1"/>
</dbReference>
<evidence type="ECO:0008006" key="3">
    <source>
        <dbReference type="Google" id="ProtNLM"/>
    </source>
</evidence>
<dbReference type="EMBL" id="JAAMOX010000001">
    <property type="protein sequence ID" value="NIH52552.1"/>
    <property type="molecule type" value="Genomic_DNA"/>
</dbReference>